<comment type="subcellular location">
    <subcellularLocation>
        <location evidence="1">Cell membrane</location>
        <topology evidence="1">Multi-pass membrane protein</topology>
    </subcellularLocation>
</comment>
<organism evidence="11 12">
    <name type="scientific">Okibacterium fritillariae</name>
    <dbReference type="NCBI Taxonomy" id="123320"/>
    <lineage>
        <taxon>Bacteria</taxon>
        <taxon>Bacillati</taxon>
        <taxon>Actinomycetota</taxon>
        <taxon>Actinomycetes</taxon>
        <taxon>Micrococcales</taxon>
        <taxon>Microbacteriaceae</taxon>
        <taxon>Okibacterium</taxon>
    </lineage>
</organism>
<feature type="transmembrane region" description="Helical" evidence="10">
    <location>
        <begin position="103"/>
        <end position="122"/>
    </location>
</feature>
<evidence type="ECO:0000256" key="7">
    <source>
        <dbReference type="ARBA" id="ARBA00023136"/>
    </source>
</evidence>
<evidence type="ECO:0000256" key="6">
    <source>
        <dbReference type="ARBA" id="ARBA00022989"/>
    </source>
</evidence>
<evidence type="ECO:0000256" key="3">
    <source>
        <dbReference type="ARBA" id="ARBA00022475"/>
    </source>
</evidence>
<evidence type="ECO:0000313" key="12">
    <source>
        <dbReference type="Proteomes" id="UP000190857"/>
    </source>
</evidence>
<keyword evidence="3" id="KW-1003">Cell membrane</keyword>
<dbReference type="STRING" id="123320.SAMN06309945_0586"/>
<name>A0A1T5IL71_9MICO</name>
<keyword evidence="7 10" id="KW-0472">Membrane</keyword>
<sequence>MSDVQTGAGAASAPTRPDTRRRAPERTPGSGLKPTGGLAGLAKDRRVVLLALIVVAFIAMSLISPYFLNTANLLTLLQYSAVIGVLALGQTLVILGGGGGIDLSIGSTLSLCSVTFGLLSVGGGMSPWLAALLTLAVGAVLGLINGLFITLLRLPPLIVTLGTLYLYASAAMVLSNGVDINGFDRDGFSTIGQTSVAGIPFQVLLVLLPLFIVGAFVMHRTVFGRQVYATGSNADAAALAGVNVRRVRISLYMIASTLAAVGAIVTASWLLNARPAAGSGFELQAITIAVLGGTAITGGVGKLSGTFLALILVAILNSGMQLAGIGSTYQIGLLGLVLIVSMLVRSRGAVRETAL</sequence>
<dbReference type="AlphaFoldDB" id="A0A1T5IL71"/>
<reference evidence="11 12" key="1">
    <citation type="submission" date="2017-02" db="EMBL/GenBank/DDBJ databases">
        <authorList>
            <person name="Peterson S.W."/>
        </authorList>
    </citation>
    <scope>NUCLEOTIDE SEQUENCE [LARGE SCALE GENOMIC DNA]</scope>
    <source>
        <strain evidence="11 12">VKM Ac-2059</strain>
    </source>
</reference>
<dbReference type="Pfam" id="PF02653">
    <property type="entry name" value="BPD_transp_2"/>
    <property type="match status" value="1"/>
</dbReference>
<feature type="transmembrane region" description="Helical" evidence="10">
    <location>
        <begin position="283"/>
        <end position="300"/>
    </location>
</feature>
<feature type="transmembrane region" description="Helical" evidence="10">
    <location>
        <begin position="128"/>
        <end position="150"/>
    </location>
</feature>
<dbReference type="PANTHER" id="PTHR32196:SF71">
    <property type="entry name" value="AUTOINDUCER 2 IMPORT SYSTEM PERMEASE PROTEIN LSRD"/>
    <property type="match status" value="1"/>
</dbReference>
<dbReference type="GO" id="GO:0022857">
    <property type="term" value="F:transmembrane transporter activity"/>
    <property type="evidence" value="ECO:0007669"/>
    <property type="project" value="InterPro"/>
</dbReference>
<feature type="transmembrane region" description="Helical" evidence="10">
    <location>
        <begin position="47"/>
        <end position="68"/>
    </location>
</feature>
<evidence type="ECO:0000256" key="10">
    <source>
        <dbReference type="SAM" id="Phobius"/>
    </source>
</evidence>
<protein>
    <recommendedName>
        <fullName evidence="8">Autoinducer 2 import system permease protein LsrD</fullName>
    </recommendedName>
</protein>
<evidence type="ECO:0000256" key="2">
    <source>
        <dbReference type="ARBA" id="ARBA00022448"/>
    </source>
</evidence>
<proteinExistence type="predicted"/>
<evidence type="ECO:0000256" key="4">
    <source>
        <dbReference type="ARBA" id="ARBA00022519"/>
    </source>
</evidence>
<dbReference type="OrthoDB" id="9813037at2"/>
<keyword evidence="12" id="KW-1185">Reference proteome</keyword>
<dbReference type="CDD" id="cd06579">
    <property type="entry name" value="TM_PBP1_transp_AraH_like"/>
    <property type="match status" value="1"/>
</dbReference>
<accession>A0A1T5IL71</accession>
<keyword evidence="2" id="KW-0813">Transport</keyword>
<gene>
    <name evidence="11" type="ORF">SAMN06309945_0586</name>
</gene>
<evidence type="ECO:0000256" key="5">
    <source>
        <dbReference type="ARBA" id="ARBA00022692"/>
    </source>
</evidence>
<evidence type="ECO:0000256" key="9">
    <source>
        <dbReference type="SAM" id="MobiDB-lite"/>
    </source>
</evidence>
<evidence type="ECO:0000313" key="11">
    <source>
        <dbReference type="EMBL" id="SKC39897.1"/>
    </source>
</evidence>
<keyword evidence="4" id="KW-0997">Cell inner membrane</keyword>
<feature type="region of interest" description="Disordered" evidence="9">
    <location>
        <begin position="1"/>
        <end position="37"/>
    </location>
</feature>
<feature type="transmembrane region" description="Helical" evidence="10">
    <location>
        <begin position="198"/>
        <end position="218"/>
    </location>
</feature>
<evidence type="ECO:0000256" key="1">
    <source>
        <dbReference type="ARBA" id="ARBA00004651"/>
    </source>
</evidence>
<keyword evidence="5 10" id="KW-0812">Transmembrane</keyword>
<keyword evidence="6 10" id="KW-1133">Transmembrane helix</keyword>
<dbReference type="InterPro" id="IPR001851">
    <property type="entry name" value="ABC_transp_permease"/>
</dbReference>
<evidence type="ECO:0000256" key="8">
    <source>
        <dbReference type="ARBA" id="ARBA00039381"/>
    </source>
</evidence>
<dbReference type="Proteomes" id="UP000190857">
    <property type="component" value="Unassembled WGS sequence"/>
</dbReference>
<dbReference type="PANTHER" id="PTHR32196">
    <property type="entry name" value="ABC TRANSPORTER PERMEASE PROTEIN YPHD-RELATED-RELATED"/>
    <property type="match status" value="1"/>
</dbReference>
<feature type="transmembrane region" description="Helical" evidence="10">
    <location>
        <begin position="331"/>
        <end position="350"/>
    </location>
</feature>
<feature type="transmembrane region" description="Helical" evidence="10">
    <location>
        <begin position="74"/>
        <end position="96"/>
    </location>
</feature>
<dbReference type="RefSeq" id="WP_079726792.1">
    <property type="nucleotide sequence ID" value="NZ_FUZP01000001.1"/>
</dbReference>
<dbReference type="EMBL" id="FUZP01000001">
    <property type="protein sequence ID" value="SKC39897.1"/>
    <property type="molecule type" value="Genomic_DNA"/>
</dbReference>
<feature type="transmembrane region" description="Helical" evidence="10">
    <location>
        <begin position="249"/>
        <end position="271"/>
    </location>
</feature>
<feature type="transmembrane region" description="Helical" evidence="10">
    <location>
        <begin position="157"/>
        <end position="178"/>
    </location>
</feature>
<dbReference type="GO" id="GO:0005886">
    <property type="term" value="C:plasma membrane"/>
    <property type="evidence" value="ECO:0007669"/>
    <property type="project" value="UniProtKB-SubCell"/>
</dbReference>